<feature type="transmembrane region" description="Helical" evidence="2">
    <location>
        <begin position="857"/>
        <end position="882"/>
    </location>
</feature>
<feature type="region of interest" description="Disordered" evidence="1">
    <location>
        <begin position="2893"/>
        <end position="2913"/>
    </location>
</feature>
<dbReference type="PANTHER" id="PTHR12526">
    <property type="entry name" value="GLYCOSYLTRANSFERASE"/>
    <property type="match status" value="1"/>
</dbReference>
<feature type="transmembrane region" description="Helical" evidence="2">
    <location>
        <begin position="1240"/>
        <end position="1261"/>
    </location>
</feature>
<keyword evidence="2" id="KW-0812">Transmembrane</keyword>
<dbReference type="RefSeq" id="XP_058306684.1">
    <property type="nucleotide sequence ID" value="XM_058454435.1"/>
</dbReference>
<feature type="transmembrane region" description="Helical" evidence="2">
    <location>
        <begin position="1267"/>
        <end position="1286"/>
    </location>
</feature>
<dbReference type="Proteomes" id="UP001150904">
    <property type="component" value="Unassembled WGS sequence"/>
</dbReference>
<protein>
    <recommendedName>
        <fullName evidence="5">Glycosyl transferase</fullName>
    </recommendedName>
</protein>
<keyword evidence="2" id="KW-1133">Transmembrane helix</keyword>
<dbReference type="Gene3D" id="3.40.50.2000">
    <property type="entry name" value="Glycogen Phosphorylase B"/>
    <property type="match status" value="1"/>
</dbReference>
<dbReference type="SUPFAM" id="SSF53756">
    <property type="entry name" value="UDP-Glycosyltransferase/glycogen phosphorylase"/>
    <property type="match status" value="1"/>
</dbReference>
<feature type="compositionally biased region" description="Basic and acidic residues" evidence="1">
    <location>
        <begin position="2894"/>
        <end position="2913"/>
    </location>
</feature>
<dbReference type="GeneID" id="83181736"/>
<dbReference type="EMBL" id="JAPQKR010000014">
    <property type="protein sequence ID" value="KAJ5198256.1"/>
    <property type="molecule type" value="Genomic_DNA"/>
</dbReference>
<gene>
    <name evidence="3" type="ORF">N7498_007373</name>
</gene>
<keyword evidence="2" id="KW-0472">Membrane</keyword>
<feature type="transmembrane region" description="Helical" evidence="2">
    <location>
        <begin position="983"/>
        <end position="1000"/>
    </location>
</feature>
<organism evidence="3 4">
    <name type="scientific">Penicillium cinerascens</name>
    <dbReference type="NCBI Taxonomy" id="70096"/>
    <lineage>
        <taxon>Eukaryota</taxon>
        <taxon>Fungi</taxon>
        <taxon>Dikarya</taxon>
        <taxon>Ascomycota</taxon>
        <taxon>Pezizomycotina</taxon>
        <taxon>Eurotiomycetes</taxon>
        <taxon>Eurotiomycetidae</taxon>
        <taxon>Eurotiales</taxon>
        <taxon>Aspergillaceae</taxon>
        <taxon>Penicillium</taxon>
    </lineage>
</organism>
<feature type="transmembrane region" description="Helical" evidence="2">
    <location>
        <begin position="1180"/>
        <end position="1196"/>
    </location>
</feature>
<dbReference type="OrthoDB" id="2582433at2759"/>
<evidence type="ECO:0000256" key="1">
    <source>
        <dbReference type="SAM" id="MobiDB-lite"/>
    </source>
</evidence>
<proteinExistence type="predicted"/>
<feature type="transmembrane region" description="Helical" evidence="2">
    <location>
        <begin position="894"/>
        <end position="915"/>
    </location>
</feature>
<evidence type="ECO:0000313" key="4">
    <source>
        <dbReference type="Proteomes" id="UP001150904"/>
    </source>
</evidence>
<feature type="transmembrane region" description="Helical" evidence="2">
    <location>
        <begin position="927"/>
        <end position="948"/>
    </location>
</feature>
<evidence type="ECO:0008006" key="5">
    <source>
        <dbReference type="Google" id="ProtNLM"/>
    </source>
</evidence>
<reference evidence="3" key="1">
    <citation type="submission" date="2022-12" db="EMBL/GenBank/DDBJ databases">
        <authorList>
            <person name="Petersen C."/>
        </authorList>
    </citation>
    <scope>NUCLEOTIDE SEQUENCE</scope>
    <source>
        <strain evidence="3">IBT 15544</strain>
    </source>
</reference>
<dbReference type="PROSITE" id="PS51257">
    <property type="entry name" value="PROKAR_LIPOPROTEIN"/>
    <property type="match status" value="1"/>
</dbReference>
<sequence>MAKILSVHPLGWESMKGHWWQFLLIGVLLACITIGGVHILWSAVKRIIKIYKKWAQSDKVPANVAQRLDQLARRELNLGNTCLKKQKPQSFGVYLGSFEKGQASQERILKQWDLLIVDPFQNGVAENIRHSPCQILGRIDLARVVPRKQTTLSIIETLETMLANNFNHTAFSGILFANWEDLSTPSIQAKLFEAISGLGLVVYLETGSPGFLKNRKSLQNRAVSGLVIRNASIMPTGKKRDYFQMTNMQPTIKAFVSESCMRDFAVLMWETVNDDAALANAVVRRSLSWCNFYSAIAWIGTEASLRNADLNIQTPEPLPAFGWLKDAEVMKAHDLWRSNLQISRHSPAKTGWNKLRPLVPTVNRLLDCEESEEKTPDSPPIRLRDPPEWVAQVKSQGNPLSVSMSGQHYGHLGCFPLGSDSTPMAFAEILQSQQRLKELCLLHPVPSTKIHSIGILFRRFQEAAPCPESEGQVAAAIKELADLATNDALTVNLALDSGLRKAPSSRFWAVYQLEDENVDIFVSKNAQGLAGTILHTFLSAKGFPRHVSFEAETALAEWSQDLAPNTGLPRRVVQDIDVLGPEERLLLLQHLTLTDVVSGINDNICAYIRKQLVTAPSFAQLKELNTVNYLNGSITAEDLVKSRINWYKDQQCSHPSLEASLDLFHQVDKVFTQVLKAHRENDLMSITKGLGELMQDNNVDAFVDMIALAVFCAARKGAFDEIYEEVTDRNPLFNNHFDQAAAFAESFALGSRCEAYFDVNPSVFGKLLSDRFRAYYTKNQPPSWINGAPEMATAYAGAQIDCDPENKAKPMRGYQRFTFLSVFAVPALIDILLLTFIGRGLYLSAYMTYEEQDSATMALMISLLLSGGIGTWIAYGGSYYLISMAFAAANMFVLIRLLAGIAFTVAGGLIGLVAISSVRNPRAGIIFYLYLIALTIYFSAFAALASFSYPGSTFLSGRKGIFVCIPILFLSPIITTFAGNDSAIYLAVIYVFIGVLLLSLRSTTSKWVTWYQTIRRTDDTEIRKWYISAYGNNDEKVFGNHSDPAALKLAREAMLNDVMAENSRSLFTKSNTDQLVKELARDWESTNFLLDWYCRYADVPRPIPFSSGWNIQTKVALDTLRNSQKGLKLHSAFIHWRQSSTEIGCGILYFVIALLDKWVQLLSGNHLVGLTASLTDPNRMAVGFALAYYLIGAVLIDTKAQELHVAIGGKITSALKNPNEIRTSQKGDVQFRRKVYWRTLFRFLLWHVWSLAISTALLWSFQASMRATIMFFTYVLSYTGLIWYQYTKIFLGPHALKPLLVGVCVGLPVGIALKVCLPNFIYAQVIGLGSATWTVGILAFLNSNMSMPRKIQSPVALGKSFHALVTPWADPEWSQQELQSFFESVSLLPADYRFAVKPAAHPGLEIKSILLSQRQELRIQEAFPNSKDIVETTISRWEKGDITLELVPQGSLGPGIRALSCTTGSHLKLAVSIHGLHDERLDISANCQIIAENLLHSVAEVIMGIPHEYAELAEAIVSGGVTHTMARQLREEANTQLVVSWAKKELLKQLCLGFEADMHWDKLPEDVRNVLLNRCLGQSCGLPDSQRQWLQRRLCQFDTYDLDTHIARCNLGAATATSILDYSHYGTGEAAVPREPETAEYISYIPRKLPVPLSLVRSPLNYIYHKIGTAVKFIVIALVADPEFQREFDHVAKSLPTVIRVPSIFLLNMVWIYAKSIQDLGLSFFLFHGRKNIKRLWDDTKGMLIHVKKDRVLIQSLDGTFTAFRHQETGGGFKVYQYTGEHKVEPKDAKSLKYLSNYSSEMLLLIKQEFKDGKVINEYHYDYRMPVKKGLKIVKSSNTRIPLGRRCVSGENYLQTVQYNRKGLIERGSYMKDGSLVRFLYHYRKHAHFDDELLRAEFSLSHITCNVAWCVPPRRQEKKDNRWIPHSKVTSATFVQRDSGDVYQSTWLYDHKFHPTIFTLLHDKKVQTPPMIEHDYLGVLVKPKYTSFVNDNPFVHCDSLRSNLFTRLLGLTKRRFTVSTSRARSLMWKAWKDRVDIDGIIVRWMDDRILRRDAVLAPYWRSRDWGSLKSAKKFMDLHGDAVMASADLDDNVSSWTPLAIKISDLFTFGPGGDAIVTTRSKESGSDTNDNLHVMAADTGTWPNEGGGVSACRRDMINSLRSIKWHMICESANDFGIPKHQTERNIQSLKVIPLWGLDFLTPTHGLFENKLDSQVENVTSASEFDIKLNFIPILSALVKGARAIRLSKADIHQATRALVNLNTYFQDSRHWTQVWNSELVKQTWRELWLTQEMPNTIPSSEWFDTELPTMASLEVALELWYRYLFIFSIPVPDKIPSVFQASHHSVSASYGVVCKIKRKATLQIWDHAISWRETNLCLSSALCKLSPFVRNALLGLMRITSVLTLHHADIILPCADFFNPGWEVEIGTCQGTIEHRNTFRRKVDPVVNGITDMQKFSPVKEIKSERPTVTMLSHVWYAKDIKIALLAADIIINQWKFDDYHLDIYGAIDKAPTYSTECQEIIASKGLRDRVTLRGTADPLKVLENTWLFLNSSLSEGLPLALGEAALTGAPVVCTDVGASLRVLSDPDDFSRFSAVVAPNDAQALAKAQISMLAMLGEWDQYSDDNSPVPVLTSSPTPEEVTAITRRMYTQREQRRKLGMRTRQIVQKSFSGDRYLREHEQMLWIGKAAKLMASRASGDILEPTDIATAIEQTAVDEEVITIPPSAVQSWRSSAASGISGMSTLYSSVSNYPLQGTRNRPNSSISALSLSNVSTDTESFARLPVFAPRRSALSGSTPGSRSPNAFGLPSPHMLRTDSPGPLWNHPSARSISTIGREQVRGLHREDLMQYRSSDVSTIMREDFLRSVPSAQPNSNEDQYDLGITDIAAALTMSESAQDHGDDGLPHDSDDEPMVHKTPRDYATWARQTRDRLIVEGADPDSIILQSELSNHIVRREGESSLDFTKRHVETMNAMIGRGISILNDECTANVVASEFHTADGRIFDLGPGSGVTKGEFREFSQWFSESSEAGQMYKVPEKWLKFEKPAEGRSEV</sequence>
<feature type="transmembrane region" description="Helical" evidence="2">
    <location>
        <begin position="817"/>
        <end position="837"/>
    </location>
</feature>
<comment type="caution">
    <text evidence="3">The sequence shown here is derived from an EMBL/GenBank/DDBJ whole genome shotgun (WGS) entry which is preliminary data.</text>
</comment>
<reference evidence="3" key="2">
    <citation type="journal article" date="2023" name="IMA Fungus">
        <title>Comparative genomic study of the Penicillium genus elucidates a diverse pangenome and 15 lateral gene transfer events.</title>
        <authorList>
            <person name="Petersen C."/>
            <person name="Sorensen T."/>
            <person name="Nielsen M.R."/>
            <person name="Sondergaard T.E."/>
            <person name="Sorensen J.L."/>
            <person name="Fitzpatrick D.A."/>
            <person name="Frisvad J.C."/>
            <person name="Nielsen K.L."/>
        </authorList>
    </citation>
    <scope>NUCLEOTIDE SEQUENCE</scope>
    <source>
        <strain evidence="3">IBT 15544</strain>
    </source>
</reference>
<evidence type="ECO:0000256" key="2">
    <source>
        <dbReference type="SAM" id="Phobius"/>
    </source>
</evidence>
<name>A0A9W9JQ68_9EURO</name>
<keyword evidence="4" id="KW-1185">Reference proteome</keyword>
<feature type="transmembrane region" description="Helical" evidence="2">
    <location>
        <begin position="20"/>
        <end position="44"/>
    </location>
</feature>
<dbReference type="Pfam" id="PF13692">
    <property type="entry name" value="Glyco_trans_1_4"/>
    <property type="match status" value="1"/>
</dbReference>
<evidence type="ECO:0000313" key="3">
    <source>
        <dbReference type="EMBL" id="KAJ5198256.1"/>
    </source>
</evidence>
<feature type="transmembrane region" description="Helical" evidence="2">
    <location>
        <begin position="960"/>
        <end position="977"/>
    </location>
</feature>
<dbReference type="PANTHER" id="PTHR12526:SF630">
    <property type="entry name" value="GLYCOSYLTRANSFERASE"/>
    <property type="match status" value="1"/>
</dbReference>
<feature type="transmembrane region" description="Helical" evidence="2">
    <location>
        <begin position="1298"/>
        <end position="1315"/>
    </location>
</feature>
<accession>A0A9W9JQ68</accession>
<feature type="transmembrane region" description="Helical" evidence="2">
    <location>
        <begin position="1143"/>
        <end position="1160"/>
    </location>
</feature>